<dbReference type="Proteomes" id="UP000184063">
    <property type="component" value="Unassembled WGS sequence"/>
</dbReference>
<feature type="region of interest" description="Disordered" evidence="1">
    <location>
        <begin position="1"/>
        <end position="91"/>
    </location>
</feature>
<proteinExistence type="predicted"/>
<dbReference type="EMBL" id="KV878239">
    <property type="protein sequence ID" value="OJZ88415.1"/>
    <property type="molecule type" value="Genomic_DNA"/>
</dbReference>
<reference evidence="3" key="1">
    <citation type="journal article" date="2017" name="Genome Biol.">
        <title>Comparative genomics reveals high biological diversity and specific adaptations in the industrially and medically important fungal genus Aspergillus.</title>
        <authorList>
            <person name="de Vries R.P."/>
            <person name="Riley R."/>
            <person name="Wiebenga A."/>
            <person name="Aguilar-Osorio G."/>
            <person name="Amillis S."/>
            <person name="Uchima C.A."/>
            <person name="Anderluh G."/>
            <person name="Asadollahi M."/>
            <person name="Askin M."/>
            <person name="Barry K."/>
            <person name="Battaglia E."/>
            <person name="Bayram O."/>
            <person name="Benocci T."/>
            <person name="Braus-Stromeyer S.A."/>
            <person name="Caldana C."/>
            <person name="Canovas D."/>
            <person name="Cerqueira G.C."/>
            <person name="Chen F."/>
            <person name="Chen W."/>
            <person name="Choi C."/>
            <person name="Clum A."/>
            <person name="Dos Santos R.A."/>
            <person name="Damasio A.R."/>
            <person name="Diallinas G."/>
            <person name="Emri T."/>
            <person name="Fekete E."/>
            <person name="Flipphi M."/>
            <person name="Freyberg S."/>
            <person name="Gallo A."/>
            <person name="Gournas C."/>
            <person name="Habgood R."/>
            <person name="Hainaut M."/>
            <person name="Harispe M.L."/>
            <person name="Henrissat B."/>
            <person name="Hilden K.S."/>
            <person name="Hope R."/>
            <person name="Hossain A."/>
            <person name="Karabika E."/>
            <person name="Karaffa L."/>
            <person name="Karanyi Z."/>
            <person name="Krasevec N."/>
            <person name="Kuo A."/>
            <person name="Kusch H."/>
            <person name="LaButti K."/>
            <person name="Lagendijk E.L."/>
            <person name="Lapidus A."/>
            <person name="Levasseur A."/>
            <person name="Lindquist E."/>
            <person name="Lipzen A."/>
            <person name="Logrieco A.F."/>
            <person name="MacCabe A."/>
            <person name="Maekelae M.R."/>
            <person name="Malavazi I."/>
            <person name="Melin P."/>
            <person name="Meyer V."/>
            <person name="Mielnichuk N."/>
            <person name="Miskei M."/>
            <person name="Molnar A.P."/>
            <person name="Mule G."/>
            <person name="Ngan C.Y."/>
            <person name="Orejas M."/>
            <person name="Orosz E."/>
            <person name="Ouedraogo J.P."/>
            <person name="Overkamp K.M."/>
            <person name="Park H.-S."/>
            <person name="Perrone G."/>
            <person name="Piumi F."/>
            <person name="Punt P.J."/>
            <person name="Ram A.F."/>
            <person name="Ramon A."/>
            <person name="Rauscher S."/>
            <person name="Record E."/>
            <person name="Riano-Pachon D.M."/>
            <person name="Robert V."/>
            <person name="Roehrig J."/>
            <person name="Ruller R."/>
            <person name="Salamov A."/>
            <person name="Salih N.S."/>
            <person name="Samson R.A."/>
            <person name="Sandor E."/>
            <person name="Sanguinetti M."/>
            <person name="Schuetze T."/>
            <person name="Sepcic K."/>
            <person name="Shelest E."/>
            <person name="Sherlock G."/>
            <person name="Sophianopoulou V."/>
            <person name="Squina F.M."/>
            <person name="Sun H."/>
            <person name="Susca A."/>
            <person name="Todd R.B."/>
            <person name="Tsang A."/>
            <person name="Unkles S.E."/>
            <person name="van de Wiele N."/>
            <person name="van Rossen-Uffink D."/>
            <person name="Oliveira J.V."/>
            <person name="Vesth T.C."/>
            <person name="Visser J."/>
            <person name="Yu J.-H."/>
            <person name="Zhou M."/>
            <person name="Andersen M.R."/>
            <person name="Archer D.B."/>
            <person name="Baker S.E."/>
            <person name="Benoit I."/>
            <person name="Brakhage A.A."/>
            <person name="Braus G.H."/>
            <person name="Fischer R."/>
            <person name="Frisvad J.C."/>
            <person name="Goldman G.H."/>
            <person name="Houbraken J."/>
            <person name="Oakley B."/>
            <person name="Pocsi I."/>
            <person name="Scazzocchio C."/>
            <person name="Seiboth B."/>
            <person name="vanKuyk P.A."/>
            <person name="Wortman J."/>
            <person name="Dyer P.S."/>
            <person name="Grigoriev I.V."/>
        </authorList>
    </citation>
    <scope>NUCLEOTIDE SEQUENCE [LARGE SCALE GENOMIC DNA]</scope>
    <source>
        <strain evidence="3">CBS 106.47</strain>
    </source>
</reference>
<accession>A0A1M3TNR1</accession>
<feature type="compositionally biased region" description="Basic and acidic residues" evidence="1">
    <location>
        <begin position="1"/>
        <end position="12"/>
    </location>
</feature>
<name>A0A1M3TNR1_ASPLC</name>
<dbReference type="OrthoDB" id="4526540at2759"/>
<evidence type="ECO:0000313" key="2">
    <source>
        <dbReference type="EMBL" id="OJZ88415.1"/>
    </source>
</evidence>
<evidence type="ECO:0000313" key="3">
    <source>
        <dbReference type="Proteomes" id="UP000184063"/>
    </source>
</evidence>
<dbReference type="AlphaFoldDB" id="A0A1M3TNR1"/>
<organism evidence="2 3">
    <name type="scientific">Aspergillus luchuensis (strain CBS 106.47)</name>
    <dbReference type="NCBI Taxonomy" id="1137211"/>
    <lineage>
        <taxon>Eukaryota</taxon>
        <taxon>Fungi</taxon>
        <taxon>Dikarya</taxon>
        <taxon>Ascomycota</taxon>
        <taxon>Pezizomycotina</taxon>
        <taxon>Eurotiomycetes</taxon>
        <taxon>Eurotiomycetidae</taxon>
        <taxon>Eurotiales</taxon>
        <taxon>Aspergillaceae</taxon>
        <taxon>Aspergillus</taxon>
        <taxon>Aspergillus subgen. Circumdati</taxon>
    </lineage>
</organism>
<gene>
    <name evidence="2" type="ORF">ASPFODRAFT_44079</name>
</gene>
<sequence>MSQHHENIFDKMFHHHKHQDTQQHHSASQGGENDDDSGKYPSQQKSHLNEAEDESQPSHHGEEEGVVNRFENYIKEDEELEREGQTYGGLM</sequence>
<protein>
    <submittedName>
        <fullName evidence="2">Uncharacterized protein</fullName>
    </submittedName>
</protein>
<dbReference type="VEuPathDB" id="FungiDB:ASPFODRAFT_44079"/>
<evidence type="ECO:0000256" key="1">
    <source>
        <dbReference type="SAM" id="MobiDB-lite"/>
    </source>
</evidence>